<protein>
    <recommendedName>
        <fullName evidence="1">2-oxoacid dehydrogenase acyltransferase catalytic domain-containing protein</fullName>
    </recommendedName>
</protein>
<evidence type="ECO:0000313" key="3">
    <source>
        <dbReference type="Proteomes" id="UP000681035"/>
    </source>
</evidence>
<evidence type="ECO:0000259" key="1">
    <source>
        <dbReference type="Pfam" id="PF00198"/>
    </source>
</evidence>
<dbReference type="Gene3D" id="3.30.559.10">
    <property type="entry name" value="Chloramphenicol acetyltransferase-like domain"/>
    <property type="match status" value="1"/>
</dbReference>
<name>A0A810QBE6_9FIRM</name>
<accession>A0A810QBE6</accession>
<dbReference type="RefSeq" id="WP_213540524.1">
    <property type="nucleotide sequence ID" value="NZ_AP023418.1"/>
</dbReference>
<gene>
    <name evidence="2" type="ORF">MM50RIKEN_16360</name>
</gene>
<feature type="domain" description="2-oxoacid dehydrogenase acyltransferase catalytic" evidence="1">
    <location>
        <begin position="196"/>
        <end position="280"/>
    </location>
</feature>
<keyword evidence="3" id="KW-1185">Reference proteome</keyword>
<dbReference type="EMBL" id="AP023418">
    <property type="protein sequence ID" value="BCK81873.1"/>
    <property type="molecule type" value="Genomic_DNA"/>
</dbReference>
<dbReference type="Proteomes" id="UP000681035">
    <property type="component" value="Chromosome"/>
</dbReference>
<dbReference type="InterPro" id="IPR023213">
    <property type="entry name" value="CAT-like_dom_sf"/>
</dbReference>
<sequence>METQKKRRGDRKDGRLMRELDSLHYVTGILYPNRCDNEAYISQRIDLTNMNAYIAKKNETETEFPYTMFHLVLAALMKTITLRPKLNRFIVNSNFYQRNEVSASFVVKKQFSDKGAEALAFLHCKDEYTLSDIHDYIRRQVTECRSDKVDPSTGAMDILNRIPRFVSKAAIHLLMWLDKHGWVPADIIATDPYYSSVVISNLGSIKLKCGYHHLTNWGTCSLFCIIGEKAVRPIYAPDGTMTMKETLDLGLTIDERLADGYYYSKSVRLLKHLLEHPEELEKPMKEEVIYE</sequence>
<dbReference type="KEGG" id="vcop:MM50RIKEN_16360"/>
<proteinExistence type="predicted"/>
<dbReference type="SUPFAM" id="SSF52777">
    <property type="entry name" value="CoA-dependent acyltransferases"/>
    <property type="match status" value="1"/>
</dbReference>
<evidence type="ECO:0000313" key="2">
    <source>
        <dbReference type="EMBL" id="BCK81873.1"/>
    </source>
</evidence>
<dbReference type="InterPro" id="IPR001078">
    <property type="entry name" value="2-oxoacid_DH_actylTfrase"/>
</dbReference>
<reference evidence="2" key="1">
    <citation type="submission" date="2020-09" db="EMBL/GenBank/DDBJ databases">
        <title>New species isolated from human feces.</title>
        <authorList>
            <person name="Kitahara M."/>
            <person name="Shigeno Y."/>
            <person name="Shime M."/>
            <person name="Matsumoto Y."/>
            <person name="Nakamura S."/>
            <person name="Motooka D."/>
            <person name="Fukuoka S."/>
            <person name="Nishikawa H."/>
            <person name="Benno Y."/>
        </authorList>
    </citation>
    <scope>NUCLEOTIDE SEQUENCE</scope>
    <source>
        <strain evidence="2">MM50</strain>
    </source>
</reference>
<organism evidence="2 3">
    <name type="scientific">Vescimonas coprocola</name>
    <dbReference type="NCBI Taxonomy" id="2714355"/>
    <lineage>
        <taxon>Bacteria</taxon>
        <taxon>Bacillati</taxon>
        <taxon>Bacillota</taxon>
        <taxon>Clostridia</taxon>
        <taxon>Eubacteriales</taxon>
        <taxon>Oscillospiraceae</taxon>
        <taxon>Vescimonas</taxon>
    </lineage>
</organism>
<dbReference type="Pfam" id="PF00198">
    <property type="entry name" value="2-oxoacid_dh"/>
    <property type="match status" value="1"/>
</dbReference>
<dbReference type="AlphaFoldDB" id="A0A810QBE6"/>